<dbReference type="PRINTS" id="PR00922">
    <property type="entry name" value="DADACBPTASE3"/>
</dbReference>
<dbReference type="Pfam" id="PF02113">
    <property type="entry name" value="Peptidase_S13"/>
    <property type="match status" value="1"/>
</dbReference>
<dbReference type="InterPro" id="IPR000667">
    <property type="entry name" value="Peptidase_S13"/>
</dbReference>
<proteinExistence type="inferred from homology"/>
<dbReference type="GO" id="GO:0004180">
    <property type="term" value="F:carboxypeptidase activity"/>
    <property type="evidence" value="ECO:0007669"/>
    <property type="project" value="UniProtKB-KW"/>
</dbReference>
<keyword evidence="3" id="KW-0732">Signal</keyword>
<dbReference type="EMBL" id="BAABIQ010000041">
    <property type="protein sequence ID" value="GAA4799953.1"/>
    <property type="molecule type" value="Genomic_DNA"/>
</dbReference>
<evidence type="ECO:0000256" key="3">
    <source>
        <dbReference type="SAM" id="SignalP"/>
    </source>
</evidence>
<reference evidence="5" key="1">
    <citation type="journal article" date="2019" name="Int. J. Syst. Evol. Microbiol.">
        <title>The Global Catalogue of Microorganisms (GCM) 10K type strain sequencing project: providing services to taxonomists for standard genome sequencing and annotation.</title>
        <authorList>
            <consortium name="The Broad Institute Genomics Platform"/>
            <consortium name="The Broad Institute Genome Sequencing Center for Infectious Disease"/>
            <person name="Wu L."/>
            <person name="Ma J."/>
        </authorList>
    </citation>
    <scope>NUCLEOTIDE SEQUENCE [LARGE SCALE GENOMIC DNA]</scope>
    <source>
        <strain evidence="5">JCM 18200</strain>
    </source>
</reference>
<gene>
    <name evidence="4" type="primary">dacB_1</name>
    <name evidence="4" type="ORF">GCM10023231_30890</name>
</gene>
<dbReference type="PANTHER" id="PTHR30023:SF0">
    <property type="entry name" value="PENICILLIN-SENSITIVE CARBOXYPEPTIDASE A"/>
    <property type="match status" value="1"/>
</dbReference>
<keyword evidence="4" id="KW-0121">Carboxypeptidase</keyword>
<comment type="caution">
    <text evidence="4">The sequence shown here is derived from an EMBL/GenBank/DDBJ whole genome shotgun (WGS) entry which is preliminary data.</text>
</comment>
<dbReference type="Gene3D" id="3.40.710.10">
    <property type="entry name" value="DD-peptidase/beta-lactamase superfamily"/>
    <property type="match status" value="2"/>
</dbReference>
<sequence>MAKTPYYLCTLFILCSLNVLAQRHRQIKRLINSSKILHDHFTGFALYDCDKDKMIYTLNADKHFTPASNTKLFTYFTAKKMLGDSIPGIRYIIKGDSLIFWGTGDPTLYRPDFNSDKVHYFLKNAPQQLFWASTNYKGDFYGWGWPYGDYDADYQTEINALPIAGNLVTFNTDSLTGKLHCFPSYFSTFVTIDYRDTTNKFTVKRPLMTNTFTVPNLTPPAQFTQQIPYKTSTDLTKALLEDTLKKPIQLIDLPMPINAQTIYSEATDTVFRAMLWPSDNFIAEQLLLVCSSTIGANLSTATAIRYSKENLLNEAPQLLHWVDGSGLSRMDLFTPESMVYLLRKIKEEIGDDNKLHHLLPEGGKKGTLKNTYTLDQNEPFVWAKTGTLTGVHNQSGYLTTRKGKQLIYSFMNNNFVEPTAEIRKEMVRIMTTIRMDY</sequence>
<keyword evidence="2" id="KW-0378">Hydrolase</keyword>
<dbReference type="SUPFAM" id="SSF56601">
    <property type="entry name" value="beta-lactamase/transpeptidase-like"/>
    <property type="match status" value="1"/>
</dbReference>
<keyword evidence="4" id="KW-0645">Protease</keyword>
<comment type="similarity">
    <text evidence="1">Belongs to the peptidase S13 family.</text>
</comment>
<evidence type="ECO:0000313" key="5">
    <source>
        <dbReference type="Proteomes" id="UP001501411"/>
    </source>
</evidence>
<protein>
    <submittedName>
        <fullName evidence="4">D-alanyl-D-alanine carboxypeptidase/D-alanyl-D-alanine-endopeptidase</fullName>
    </submittedName>
</protein>
<dbReference type="RefSeq" id="WP_345232865.1">
    <property type="nucleotide sequence ID" value="NZ_BAABIQ010000041.1"/>
</dbReference>
<organism evidence="4 5">
    <name type="scientific">Olivibacter ginsenosidimutans</name>
    <dbReference type="NCBI Taxonomy" id="1176537"/>
    <lineage>
        <taxon>Bacteria</taxon>
        <taxon>Pseudomonadati</taxon>
        <taxon>Bacteroidota</taxon>
        <taxon>Sphingobacteriia</taxon>
        <taxon>Sphingobacteriales</taxon>
        <taxon>Sphingobacteriaceae</taxon>
        <taxon>Olivibacter</taxon>
    </lineage>
</organism>
<feature type="signal peptide" evidence="3">
    <location>
        <begin position="1"/>
        <end position="21"/>
    </location>
</feature>
<dbReference type="Proteomes" id="UP001501411">
    <property type="component" value="Unassembled WGS sequence"/>
</dbReference>
<evidence type="ECO:0000313" key="4">
    <source>
        <dbReference type="EMBL" id="GAA4799953.1"/>
    </source>
</evidence>
<evidence type="ECO:0000256" key="2">
    <source>
        <dbReference type="ARBA" id="ARBA00022801"/>
    </source>
</evidence>
<keyword evidence="5" id="KW-1185">Reference proteome</keyword>
<dbReference type="InterPro" id="IPR012338">
    <property type="entry name" value="Beta-lactam/transpept-like"/>
</dbReference>
<accession>A0ABP9BTM8</accession>
<feature type="chain" id="PRO_5045789176" evidence="3">
    <location>
        <begin position="22"/>
        <end position="437"/>
    </location>
</feature>
<name>A0ABP9BTM8_9SPHI</name>
<evidence type="ECO:0000256" key="1">
    <source>
        <dbReference type="ARBA" id="ARBA00006096"/>
    </source>
</evidence>
<dbReference type="PANTHER" id="PTHR30023">
    <property type="entry name" value="D-ALANYL-D-ALANINE CARBOXYPEPTIDASE"/>
    <property type="match status" value="1"/>
</dbReference>